<organism evidence="1 2">
    <name type="scientific">Pluteus cervinus</name>
    <dbReference type="NCBI Taxonomy" id="181527"/>
    <lineage>
        <taxon>Eukaryota</taxon>
        <taxon>Fungi</taxon>
        <taxon>Dikarya</taxon>
        <taxon>Basidiomycota</taxon>
        <taxon>Agaricomycotina</taxon>
        <taxon>Agaricomycetes</taxon>
        <taxon>Agaricomycetidae</taxon>
        <taxon>Agaricales</taxon>
        <taxon>Pluteineae</taxon>
        <taxon>Pluteaceae</taxon>
        <taxon>Pluteus</taxon>
    </lineage>
</organism>
<accession>A0ACD3B186</accession>
<evidence type="ECO:0000313" key="2">
    <source>
        <dbReference type="Proteomes" id="UP000308600"/>
    </source>
</evidence>
<dbReference type="Proteomes" id="UP000308600">
    <property type="component" value="Unassembled WGS sequence"/>
</dbReference>
<keyword evidence="2" id="KW-1185">Reference proteome</keyword>
<gene>
    <name evidence="1" type="ORF">BDN72DRAFT_895701</name>
</gene>
<name>A0ACD3B186_9AGAR</name>
<evidence type="ECO:0000313" key="1">
    <source>
        <dbReference type="EMBL" id="TFK71329.1"/>
    </source>
</evidence>
<sequence length="127" mass="14237">MSLRAVPENHKLAEDGLWDRIRAEVVKLLDQRGIRLSPVDQEDEEDEHSDEEDEEDKGDEEDINDNDIAPVMDGTVYTTPATIWVGVMPDSTTSEQAYILLRVFSTYFSSTTLLTSTSPTASRRSSS</sequence>
<proteinExistence type="predicted"/>
<reference evidence="1 2" key="1">
    <citation type="journal article" date="2019" name="Nat. Ecol. Evol.">
        <title>Megaphylogeny resolves global patterns of mushroom evolution.</title>
        <authorList>
            <person name="Varga T."/>
            <person name="Krizsan K."/>
            <person name="Foldi C."/>
            <person name="Dima B."/>
            <person name="Sanchez-Garcia M."/>
            <person name="Sanchez-Ramirez S."/>
            <person name="Szollosi G.J."/>
            <person name="Szarkandi J.G."/>
            <person name="Papp V."/>
            <person name="Albert L."/>
            <person name="Andreopoulos W."/>
            <person name="Angelini C."/>
            <person name="Antonin V."/>
            <person name="Barry K.W."/>
            <person name="Bougher N.L."/>
            <person name="Buchanan P."/>
            <person name="Buyck B."/>
            <person name="Bense V."/>
            <person name="Catcheside P."/>
            <person name="Chovatia M."/>
            <person name="Cooper J."/>
            <person name="Damon W."/>
            <person name="Desjardin D."/>
            <person name="Finy P."/>
            <person name="Geml J."/>
            <person name="Haridas S."/>
            <person name="Hughes K."/>
            <person name="Justo A."/>
            <person name="Karasinski D."/>
            <person name="Kautmanova I."/>
            <person name="Kiss B."/>
            <person name="Kocsube S."/>
            <person name="Kotiranta H."/>
            <person name="LaButti K.M."/>
            <person name="Lechner B.E."/>
            <person name="Liimatainen K."/>
            <person name="Lipzen A."/>
            <person name="Lukacs Z."/>
            <person name="Mihaltcheva S."/>
            <person name="Morgado L.N."/>
            <person name="Niskanen T."/>
            <person name="Noordeloos M.E."/>
            <person name="Ohm R.A."/>
            <person name="Ortiz-Santana B."/>
            <person name="Ovrebo C."/>
            <person name="Racz N."/>
            <person name="Riley R."/>
            <person name="Savchenko A."/>
            <person name="Shiryaev A."/>
            <person name="Soop K."/>
            <person name="Spirin V."/>
            <person name="Szebenyi C."/>
            <person name="Tomsovsky M."/>
            <person name="Tulloss R.E."/>
            <person name="Uehling J."/>
            <person name="Grigoriev I.V."/>
            <person name="Vagvolgyi C."/>
            <person name="Papp T."/>
            <person name="Martin F.M."/>
            <person name="Miettinen O."/>
            <person name="Hibbett D.S."/>
            <person name="Nagy L.G."/>
        </authorList>
    </citation>
    <scope>NUCLEOTIDE SEQUENCE [LARGE SCALE GENOMIC DNA]</scope>
    <source>
        <strain evidence="1 2">NL-1719</strain>
    </source>
</reference>
<dbReference type="EMBL" id="ML208299">
    <property type="protein sequence ID" value="TFK71329.1"/>
    <property type="molecule type" value="Genomic_DNA"/>
</dbReference>
<protein>
    <submittedName>
        <fullName evidence="1">Uncharacterized protein</fullName>
    </submittedName>
</protein>